<protein>
    <submittedName>
        <fullName evidence="1">Uncharacterized protein</fullName>
    </submittedName>
</protein>
<evidence type="ECO:0000313" key="1">
    <source>
        <dbReference type="EMBL" id="KAJ1935074.1"/>
    </source>
</evidence>
<evidence type="ECO:0000313" key="2">
    <source>
        <dbReference type="Proteomes" id="UP001150603"/>
    </source>
</evidence>
<dbReference type="EMBL" id="JANBPW010004390">
    <property type="protein sequence ID" value="KAJ1935074.1"/>
    <property type="molecule type" value="Genomic_DNA"/>
</dbReference>
<proteinExistence type="predicted"/>
<reference evidence="1" key="1">
    <citation type="submission" date="2022-07" db="EMBL/GenBank/DDBJ databases">
        <title>Phylogenomic reconstructions and comparative analyses of Kickxellomycotina fungi.</title>
        <authorList>
            <person name="Reynolds N.K."/>
            <person name="Stajich J.E."/>
            <person name="Barry K."/>
            <person name="Grigoriev I.V."/>
            <person name="Crous P."/>
            <person name="Smith M.E."/>
        </authorList>
    </citation>
    <scope>NUCLEOTIDE SEQUENCE</scope>
    <source>
        <strain evidence="1">NRRL 5244</strain>
    </source>
</reference>
<comment type="caution">
    <text evidence="1">The sequence shown here is derived from an EMBL/GenBank/DDBJ whole genome shotgun (WGS) entry which is preliminary data.</text>
</comment>
<dbReference type="Proteomes" id="UP001150603">
    <property type="component" value="Unassembled WGS sequence"/>
</dbReference>
<sequence length="294" mass="32626">MEVEKYEEKCREHELMAKLYKSKCHAFNELEAKYNRLLERRKTVDVVPSLDVSDNNQSTSKVPPPQSEPAAVKRPADHTTPTKRRRTETTMNNLRSLLSSSPPMFQPMSHVSEGLRRRRKARVGAAKLAPVADSSQTTQMDESDVELLQREKSIVLCPPSDEEPDKPEVRVSSPPHMVLPKSSGVDGNVKLEGGCAICREFYSGPGVVMTKGDLGKRCTHGNSKNKVSPRLPGRPSRAAPLALMPIGAQNKGRIVAPQSRPKGGRQTTPDNFWDIDYFPPIRTGGPEALRKQKN</sequence>
<name>A0ACC1J2K8_9FUNG</name>
<keyword evidence="2" id="KW-1185">Reference proteome</keyword>
<organism evidence="1 2">
    <name type="scientific">Linderina macrospora</name>
    <dbReference type="NCBI Taxonomy" id="4868"/>
    <lineage>
        <taxon>Eukaryota</taxon>
        <taxon>Fungi</taxon>
        <taxon>Fungi incertae sedis</taxon>
        <taxon>Zoopagomycota</taxon>
        <taxon>Kickxellomycotina</taxon>
        <taxon>Kickxellomycetes</taxon>
        <taxon>Kickxellales</taxon>
        <taxon>Kickxellaceae</taxon>
        <taxon>Linderina</taxon>
    </lineage>
</organism>
<accession>A0ACC1J2K8</accession>
<gene>
    <name evidence="1" type="ORF">FBU59_005500</name>
</gene>